<protein>
    <submittedName>
        <fullName evidence="7">TetR/AcrR family transcriptional regulator</fullName>
    </submittedName>
</protein>
<dbReference type="SUPFAM" id="SSF46689">
    <property type="entry name" value="Homeodomain-like"/>
    <property type="match status" value="1"/>
</dbReference>
<dbReference type="SUPFAM" id="SSF48498">
    <property type="entry name" value="Tetracyclin repressor-like, C-terminal domain"/>
    <property type="match status" value="1"/>
</dbReference>
<dbReference type="Pfam" id="PF00440">
    <property type="entry name" value="TetR_N"/>
    <property type="match status" value="1"/>
</dbReference>
<organism evidence="7">
    <name type="scientific">Streptomyces sp. R17</name>
    <dbReference type="NCBI Taxonomy" id="3238626"/>
    <lineage>
        <taxon>Bacteria</taxon>
        <taxon>Bacillati</taxon>
        <taxon>Actinomycetota</taxon>
        <taxon>Actinomycetes</taxon>
        <taxon>Kitasatosporales</taxon>
        <taxon>Streptomycetaceae</taxon>
        <taxon>Streptomyces</taxon>
    </lineage>
</organism>
<reference evidence="7" key="1">
    <citation type="submission" date="2024-07" db="EMBL/GenBank/DDBJ databases">
        <authorList>
            <person name="Yu S.T."/>
        </authorList>
    </citation>
    <scope>NUCLEOTIDE SEQUENCE</scope>
    <source>
        <strain evidence="7">R17</strain>
    </source>
</reference>
<proteinExistence type="predicted"/>
<dbReference type="InterPro" id="IPR009057">
    <property type="entry name" value="Homeodomain-like_sf"/>
</dbReference>
<evidence type="ECO:0000256" key="1">
    <source>
        <dbReference type="ARBA" id="ARBA00023015"/>
    </source>
</evidence>
<gene>
    <name evidence="7" type="ORF">AB5J48_11525</name>
</gene>
<keyword evidence="2 4" id="KW-0238">DNA-binding</keyword>
<accession>A0AB39NK81</accession>
<evidence type="ECO:0000256" key="5">
    <source>
        <dbReference type="SAM" id="MobiDB-lite"/>
    </source>
</evidence>
<dbReference type="GO" id="GO:0000976">
    <property type="term" value="F:transcription cis-regulatory region binding"/>
    <property type="evidence" value="ECO:0007669"/>
    <property type="project" value="TreeGrafter"/>
</dbReference>
<name>A0AB39NK81_9ACTN</name>
<dbReference type="InterPro" id="IPR001647">
    <property type="entry name" value="HTH_TetR"/>
</dbReference>
<dbReference type="InterPro" id="IPR036271">
    <property type="entry name" value="Tet_transcr_reg_TetR-rel_C_sf"/>
</dbReference>
<dbReference type="InterPro" id="IPR050109">
    <property type="entry name" value="HTH-type_TetR-like_transc_reg"/>
</dbReference>
<evidence type="ECO:0000256" key="2">
    <source>
        <dbReference type="ARBA" id="ARBA00023125"/>
    </source>
</evidence>
<evidence type="ECO:0000259" key="6">
    <source>
        <dbReference type="PROSITE" id="PS50977"/>
    </source>
</evidence>
<keyword evidence="3" id="KW-0804">Transcription</keyword>
<feature type="region of interest" description="Disordered" evidence="5">
    <location>
        <begin position="197"/>
        <end position="230"/>
    </location>
</feature>
<dbReference type="GO" id="GO:0003700">
    <property type="term" value="F:DNA-binding transcription factor activity"/>
    <property type="evidence" value="ECO:0007669"/>
    <property type="project" value="TreeGrafter"/>
</dbReference>
<dbReference type="AlphaFoldDB" id="A0AB39NK81"/>
<dbReference type="PANTHER" id="PTHR30055">
    <property type="entry name" value="HTH-TYPE TRANSCRIPTIONAL REGULATOR RUTR"/>
    <property type="match status" value="1"/>
</dbReference>
<dbReference type="PROSITE" id="PS50977">
    <property type="entry name" value="HTH_TETR_2"/>
    <property type="match status" value="1"/>
</dbReference>
<sequence length="230" mass="24599">MATESSRNTTARDTTVRADARRNRERLLAAARAVFAEHGIDAPMATVARRAGVGVATLYRHFPTREALVRGAFARQMETCGRALGDALAADDPWTGLTHLVETVCALQREERGFPAAFLDAFPETTAAHARSREQAERDVTALVRRAQASGALRPDFHPSDLVVALVAHCGLVAALPDDARASRRLVAYLLQSFRAAPSAGPLPPPSGLTLRGLPLPPPEGGASRTPRRS</sequence>
<dbReference type="Pfam" id="PF21597">
    <property type="entry name" value="TetR_C_43"/>
    <property type="match status" value="1"/>
</dbReference>
<dbReference type="Gene3D" id="1.10.357.10">
    <property type="entry name" value="Tetracycline Repressor, domain 2"/>
    <property type="match status" value="1"/>
</dbReference>
<keyword evidence="1" id="KW-0805">Transcription regulation</keyword>
<dbReference type="RefSeq" id="WP_031060205.1">
    <property type="nucleotide sequence ID" value="NZ_CP163433.1"/>
</dbReference>
<dbReference type="InterPro" id="IPR049445">
    <property type="entry name" value="TetR_SbtR-like_C"/>
</dbReference>
<dbReference type="EMBL" id="CP163433">
    <property type="protein sequence ID" value="XDQ18751.1"/>
    <property type="molecule type" value="Genomic_DNA"/>
</dbReference>
<evidence type="ECO:0000313" key="7">
    <source>
        <dbReference type="EMBL" id="XDQ18751.1"/>
    </source>
</evidence>
<dbReference type="GeneID" id="303245834"/>
<dbReference type="PANTHER" id="PTHR30055:SF234">
    <property type="entry name" value="HTH-TYPE TRANSCRIPTIONAL REGULATOR BETI"/>
    <property type="match status" value="1"/>
</dbReference>
<feature type="domain" description="HTH tetR-type" evidence="6">
    <location>
        <begin position="21"/>
        <end position="80"/>
    </location>
</feature>
<evidence type="ECO:0000256" key="3">
    <source>
        <dbReference type="ARBA" id="ARBA00023163"/>
    </source>
</evidence>
<feature type="DNA-binding region" description="H-T-H motif" evidence="4">
    <location>
        <begin position="43"/>
        <end position="62"/>
    </location>
</feature>
<evidence type="ECO:0000256" key="4">
    <source>
        <dbReference type="PROSITE-ProRule" id="PRU00335"/>
    </source>
</evidence>
<dbReference type="PRINTS" id="PR00455">
    <property type="entry name" value="HTHTETR"/>
</dbReference>